<dbReference type="RefSeq" id="WP_152060274.1">
    <property type="nucleotide sequence ID" value="NZ_CABVSN010000022.1"/>
</dbReference>
<evidence type="ECO:0000313" key="2">
    <source>
        <dbReference type="Proteomes" id="UP001237501"/>
    </source>
</evidence>
<gene>
    <name evidence="1" type="ORF">PT517_08350</name>
</gene>
<sequence length="62" mass="7462">MFDLGIEDYLKNKMNIDLNHLFEEINKFPDDKSLIKEFLEILVSINLPYKEFELGDSEFYKN</sequence>
<dbReference type="AlphaFoldDB" id="A0AAW6VGX6"/>
<reference evidence="1" key="2">
    <citation type="submission" date="2023-02" db="EMBL/GenBank/DDBJ databases">
        <authorList>
            <person name="Concha-Toloza M."/>
            <person name="Lopez-Cantillo M."/>
            <person name="Molina-Mora J."/>
            <person name="Collado L."/>
        </authorList>
    </citation>
    <scope>NUCLEOTIDE SEQUENCE</scope>
    <source>
        <strain evidence="1">FR1p153A2</strain>
    </source>
</reference>
<proteinExistence type="predicted"/>
<dbReference type="Proteomes" id="UP001237501">
    <property type="component" value="Unassembled WGS sequence"/>
</dbReference>
<reference evidence="1" key="1">
    <citation type="journal article" date="2023" name="Antibiotics">
        <title>Genomic Characterization of Antibiotic-Resistant Campylobacterales Isolated from Chilean Poultry Meat.</title>
        <authorList>
            <person name="Concha-Toloza M."/>
            <person name="Lopez-Cantillo M."/>
            <person name="Molina-Mora J.A."/>
            <person name="Collado L."/>
        </authorList>
    </citation>
    <scope>NUCLEOTIDE SEQUENCE</scope>
    <source>
        <strain evidence="1">FR1p153A2</strain>
    </source>
</reference>
<comment type="caution">
    <text evidence="1">The sequence shown here is derived from an EMBL/GenBank/DDBJ whole genome shotgun (WGS) entry which is preliminary data.</text>
</comment>
<accession>A0AAW6VGX6</accession>
<protein>
    <submittedName>
        <fullName evidence="1">Uncharacterized protein</fullName>
    </submittedName>
</protein>
<name>A0AAW6VGX6_9BACT</name>
<organism evidence="1 2">
    <name type="scientific">Aliarcobacter butzleri</name>
    <dbReference type="NCBI Taxonomy" id="28197"/>
    <lineage>
        <taxon>Bacteria</taxon>
        <taxon>Pseudomonadati</taxon>
        <taxon>Campylobacterota</taxon>
        <taxon>Epsilonproteobacteria</taxon>
        <taxon>Campylobacterales</taxon>
        <taxon>Arcobacteraceae</taxon>
        <taxon>Aliarcobacter</taxon>
    </lineage>
</organism>
<evidence type="ECO:0000313" key="1">
    <source>
        <dbReference type="EMBL" id="MDK2041787.1"/>
    </source>
</evidence>
<dbReference type="EMBL" id="JAQTJK010000009">
    <property type="protein sequence ID" value="MDK2041787.1"/>
    <property type="molecule type" value="Genomic_DNA"/>
</dbReference>